<dbReference type="Pfam" id="PF05037">
    <property type="entry name" value="DUF669"/>
    <property type="match status" value="1"/>
</dbReference>
<protein>
    <recommendedName>
        <fullName evidence="3">DUF669 domain-containing protein</fullName>
    </recommendedName>
</protein>
<evidence type="ECO:0000313" key="2">
    <source>
        <dbReference type="Proteomes" id="UP000030023"/>
    </source>
</evidence>
<comment type="caution">
    <text evidence="1">The sequence shown here is derived from an EMBL/GenBank/DDBJ whole genome shotgun (WGS) entry which is preliminary data.</text>
</comment>
<accession>A0ABR4XT06</accession>
<evidence type="ECO:0008006" key="3">
    <source>
        <dbReference type="Google" id="ProtNLM"/>
    </source>
</evidence>
<sequence length="154" mass="17678">MENFLKTDYEHMLDEGNYNVLPIGDYEVIIKDVNRRKAATGNEGIQFQIEVRKDIPEESSLVNSSGRFGGRSFFTTVWNSDRNPDYRFTSLNAIAIACGAADNHIFTDFDDFKKQIVKKPVQVHLTHDVSTFQGEDRVQETVAPWDWEPTNFVI</sequence>
<reference evidence="1 2" key="1">
    <citation type="journal article" date="2014" name="Antonie Van Leeuwenhoek">
        <title>Oenococcus alcoholitolerans sp. nov., a lactic acid bacteria isolated from cachaca and ethanol fermentation processes.</title>
        <authorList>
            <person name="Badotti F."/>
            <person name="Moreira A.P."/>
            <person name="Tonon L.A."/>
            <person name="de Lucena B.T."/>
            <person name="Gomes Fde C."/>
            <person name="Kruger R."/>
            <person name="Thompson C.C."/>
            <person name="de Morais M.A.Jr."/>
            <person name="Rosa C.A."/>
            <person name="Thompson F.L."/>
        </authorList>
    </citation>
    <scope>NUCLEOTIDE SEQUENCE [LARGE SCALE GENOMIC DNA]</scope>
    <source>
        <strain evidence="1 2">UFRJ-M7.2.18</strain>
    </source>
</reference>
<dbReference type="InterPro" id="IPR007731">
    <property type="entry name" value="DUF669"/>
</dbReference>
<organism evidence="1 2">
    <name type="scientific">Oenococcus alcoholitolerans</name>
    <dbReference type="NCBI Taxonomy" id="931074"/>
    <lineage>
        <taxon>Bacteria</taxon>
        <taxon>Bacillati</taxon>
        <taxon>Bacillota</taxon>
        <taxon>Bacilli</taxon>
        <taxon>Lactobacillales</taxon>
        <taxon>Lactobacillaceae</taxon>
        <taxon>Oenococcus</taxon>
    </lineage>
</organism>
<dbReference type="Proteomes" id="UP000030023">
    <property type="component" value="Unassembled WGS sequence"/>
</dbReference>
<dbReference type="EMBL" id="AXCV01000048">
    <property type="protein sequence ID" value="KGO32286.1"/>
    <property type="molecule type" value="Genomic_DNA"/>
</dbReference>
<name>A0ABR4XT06_9LACO</name>
<gene>
    <name evidence="1" type="ORF">Q757_01920</name>
</gene>
<evidence type="ECO:0000313" key="1">
    <source>
        <dbReference type="EMBL" id="KGO32286.1"/>
    </source>
</evidence>
<keyword evidence="2" id="KW-1185">Reference proteome</keyword>
<proteinExistence type="predicted"/>